<evidence type="ECO:0000256" key="5">
    <source>
        <dbReference type="ARBA" id="ARBA00023134"/>
    </source>
</evidence>
<evidence type="ECO:0000256" key="6">
    <source>
        <dbReference type="PROSITE-ProRule" id="PRU01052"/>
    </source>
</evidence>
<name>A0A836APS4_SHEEP</name>
<dbReference type="EMBL" id="JAEMGP010000001">
    <property type="protein sequence ID" value="KAG5214951.1"/>
    <property type="molecule type" value="Genomic_DNA"/>
</dbReference>
<keyword evidence="5" id="KW-0342">GTP-binding</keyword>
<feature type="domain" description="GB1/RHD3-type G" evidence="8">
    <location>
        <begin position="35"/>
        <end position="277"/>
    </location>
</feature>
<gene>
    <name evidence="9" type="ORF">JEQ12_000527</name>
</gene>
<sequence length="1239" mass="141142">MASGSTIMDPVCLVRNQNNQLTVNPRALKTLEQISQPVVVVAIAGLYRTGKSYLMNRLAGQNHGFRLGSTVRSETKGIWMWCVPHPSKENHTLVLLDTEGLGDVEKGDSKNDSWIFALAVLLSSTFVYNSMSTINHQALEQLHYVTELTELIRTKSSPSYSEEEDSAEFVTFFPDFIWTVRDFMLELELDDCLITEDEYLENALKLIPGKDPKIQNSNMPRECVRKFFPKRKCFVFDRPTNDRKLLLRVEELSDNQLDVNFQKQSKEFCSYIFTHAKPKTLREGITVTGGGLGILVEAYVNAINSGGVPCLENAVITLAERENSAAVQKAADHYNEQMTQRLNLPTDTLQELLEVHTACEKEAIAIFMERSFKDDKLMFQKKLVDIMEKKKDSFMIQNEEASVKYCEAELKQVSESLVKSISGGTFFVPGGHSLYLEARNKFEQDYKLVPRKGVKANQVLQSYLQSQAGVEEAILQADQALTAGDKAMAAECAKKDAAEREQELLREKQNEEEQKMEAQERSFKENLAQLQEKMERERENLLREQETMLEHKLKMQKELLTDGFKKEAEALDKEIDQLKEGIRTTEKSFNISDVLDMASLALVAVLPGPYKVVDIMVRLEDPFFKQSIFEGIQGGTCHGFPETLGQRDMASEIHMTGPECLIENTNRRLLVNPKALKILSAVRQPVVVVAIVGLYRTGKSYLMNKLAGKNKGFSLGSTVQSHTKGIWMWCVPHPKKPNRTLILLDTEGLGDVEKGDNQNDSWIFALAILLSSTFVYNSMGTINQQAMDQLHYVTELTDRIRARSSPDVDEVEDSADFVSFFPDFVWTLRDFSLNLEADGQSITADEYLENSLKLRKGTSPKDKTFNMPRLCIRKFFPKKKCFIFDRPTDRKKLGQLEELCDDQLDPEFVQQAAVFCSYIFSNSKTKTLSGGIKVDGPRLGTLVQTYVNAINSGDLPCMENAVLALAEIENSAAVQKAIAHYDQQMGQKLQLPTETLQELLELHRATEKETIEVFMRSSFKDTDQLFQKELAAQLDKKRDDFCNQNRKASSDRCSALLKDIFSPLEEDVKQGIYSKSGGYRLFIEKMQELKKKYLQEPRKGTQADEILQEYLKSKESVTDAILQTDQTLSEKEKLIEVERMKAECAQAAAKMLEEMQIRNQQMMEQKEKSYQEHVKQLTEKMERERAQLLEEQERTLALKLQEQSRLLQEGFQEEQRRLQNEIQNLQKIMNKPSPSCVLS</sequence>
<evidence type="ECO:0000256" key="1">
    <source>
        <dbReference type="ARBA" id="ARBA00022588"/>
    </source>
</evidence>
<evidence type="ECO:0000313" key="9">
    <source>
        <dbReference type="EMBL" id="KAG5214951.1"/>
    </source>
</evidence>
<comment type="similarity">
    <text evidence="6">Belongs to the TRAFAC class dynamin-like GTPase superfamily. GB1/RHD3 GTPase family.</text>
</comment>
<keyword evidence="1" id="KW-0399">Innate immunity</keyword>
<keyword evidence="3" id="KW-0378">Hydrolase</keyword>
<feature type="coiled-coil region" evidence="7">
    <location>
        <begin position="488"/>
        <end position="588"/>
    </location>
</feature>
<reference evidence="9 10" key="1">
    <citation type="submission" date="2020-12" db="EMBL/GenBank/DDBJ databases">
        <title>De novo assembly of Tibetan sheep genome.</title>
        <authorList>
            <person name="Li X."/>
        </authorList>
    </citation>
    <scope>NUCLEOTIDE SEQUENCE [LARGE SCALE GENOMIC DNA]</scope>
    <source>
        <tissue evidence="9">Heart</tissue>
    </source>
</reference>
<comment type="caution">
    <text evidence="9">The sequence shown here is derived from an EMBL/GenBank/DDBJ whole genome shotgun (WGS) entry which is preliminary data.</text>
</comment>
<evidence type="ECO:0000256" key="4">
    <source>
        <dbReference type="ARBA" id="ARBA00022859"/>
    </source>
</evidence>
<dbReference type="Gene3D" id="1.20.1000.10">
    <property type="entry name" value="Guanylate-binding protein, C-terminal domain"/>
    <property type="match status" value="2"/>
</dbReference>
<dbReference type="CDD" id="cd01851">
    <property type="entry name" value="GBP"/>
    <property type="match status" value="2"/>
</dbReference>
<dbReference type="SUPFAM" id="SSF52540">
    <property type="entry name" value="P-loop containing nucleoside triphosphate hydrolases"/>
    <property type="match status" value="2"/>
</dbReference>
<dbReference type="FunFam" id="1.20.1000.10:FF:000001">
    <property type="entry name" value="Guanylate binding protein 1"/>
    <property type="match status" value="2"/>
</dbReference>
<keyword evidence="2" id="KW-0547">Nucleotide-binding</keyword>
<dbReference type="InterPro" id="IPR003191">
    <property type="entry name" value="Guanylate-bd/ATL_C"/>
</dbReference>
<dbReference type="GO" id="GO:0045087">
    <property type="term" value="P:innate immune response"/>
    <property type="evidence" value="ECO:0007669"/>
    <property type="project" value="UniProtKB-KW"/>
</dbReference>
<evidence type="ECO:0000259" key="8">
    <source>
        <dbReference type="PROSITE" id="PS51715"/>
    </source>
</evidence>
<dbReference type="InterPro" id="IPR036543">
    <property type="entry name" value="Guanylate-bd_C_sf"/>
</dbReference>
<protein>
    <recommendedName>
        <fullName evidence="8">GB1/RHD3-type G domain-containing protein</fullName>
    </recommendedName>
</protein>
<evidence type="ECO:0000256" key="3">
    <source>
        <dbReference type="ARBA" id="ARBA00022801"/>
    </source>
</evidence>
<dbReference type="InterPro" id="IPR037684">
    <property type="entry name" value="GBP_C"/>
</dbReference>
<evidence type="ECO:0000256" key="2">
    <source>
        <dbReference type="ARBA" id="ARBA00022741"/>
    </source>
</evidence>
<accession>A0A836APS4</accession>
<dbReference type="InterPro" id="IPR027417">
    <property type="entry name" value="P-loop_NTPase"/>
</dbReference>
<dbReference type="Gene3D" id="3.40.50.300">
    <property type="entry name" value="P-loop containing nucleotide triphosphate hydrolases"/>
    <property type="match status" value="2"/>
</dbReference>
<dbReference type="InterPro" id="IPR030386">
    <property type="entry name" value="G_GB1_RHD3_dom"/>
</dbReference>
<evidence type="ECO:0000256" key="7">
    <source>
        <dbReference type="SAM" id="Coils"/>
    </source>
</evidence>
<dbReference type="GO" id="GO:0003924">
    <property type="term" value="F:GTPase activity"/>
    <property type="evidence" value="ECO:0007669"/>
    <property type="project" value="InterPro"/>
</dbReference>
<dbReference type="Pfam" id="PF02263">
    <property type="entry name" value="GBP"/>
    <property type="match status" value="2"/>
</dbReference>
<dbReference type="FunFam" id="3.40.50.300:FF:000422">
    <property type="entry name" value="Guanylate-binding protein 1"/>
    <property type="match status" value="2"/>
</dbReference>
<dbReference type="GO" id="GO:0005525">
    <property type="term" value="F:GTP binding"/>
    <property type="evidence" value="ECO:0007669"/>
    <property type="project" value="UniProtKB-KW"/>
</dbReference>
<dbReference type="CDD" id="cd16269">
    <property type="entry name" value="GBP_C"/>
    <property type="match status" value="2"/>
</dbReference>
<dbReference type="PANTHER" id="PTHR10751">
    <property type="entry name" value="GUANYLATE BINDING PROTEIN"/>
    <property type="match status" value="1"/>
</dbReference>
<keyword evidence="4" id="KW-0391">Immunity</keyword>
<dbReference type="Pfam" id="PF02841">
    <property type="entry name" value="GBP_C"/>
    <property type="match status" value="2"/>
</dbReference>
<keyword evidence="7" id="KW-0175">Coiled coil</keyword>
<dbReference type="Proteomes" id="UP000664991">
    <property type="component" value="Unassembled WGS sequence"/>
</dbReference>
<feature type="coiled-coil region" evidence="7">
    <location>
        <begin position="1145"/>
        <end position="1231"/>
    </location>
</feature>
<feature type="domain" description="GB1/RHD3-type G" evidence="8">
    <location>
        <begin position="683"/>
        <end position="924"/>
    </location>
</feature>
<proteinExistence type="inferred from homology"/>
<organism evidence="9 10">
    <name type="scientific">Ovis aries</name>
    <name type="common">Sheep</name>
    <dbReference type="NCBI Taxonomy" id="9940"/>
    <lineage>
        <taxon>Eukaryota</taxon>
        <taxon>Metazoa</taxon>
        <taxon>Chordata</taxon>
        <taxon>Craniata</taxon>
        <taxon>Vertebrata</taxon>
        <taxon>Euteleostomi</taxon>
        <taxon>Mammalia</taxon>
        <taxon>Eutheria</taxon>
        <taxon>Laurasiatheria</taxon>
        <taxon>Artiodactyla</taxon>
        <taxon>Ruminantia</taxon>
        <taxon>Pecora</taxon>
        <taxon>Bovidae</taxon>
        <taxon>Caprinae</taxon>
        <taxon>Ovis</taxon>
    </lineage>
</organism>
<dbReference type="PROSITE" id="PS51715">
    <property type="entry name" value="G_GB1_RHD3"/>
    <property type="match status" value="2"/>
</dbReference>
<dbReference type="SUPFAM" id="SSF48340">
    <property type="entry name" value="Interferon-induced guanylate-binding protein 1 (GBP1), C-terminal domain"/>
    <property type="match status" value="2"/>
</dbReference>
<dbReference type="AlphaFoldDB" id="A0A836APS4"/>
<evidence type="ECO:0000313" key="10">
    <source>
        <dbReference type="Proteomes" id="UP000664991"/>
    </source>
</evidence>
<dbReference type="InterPro" id="IPR015894">
    <property type="entry name" value="Guanylate-bd_N"/>
</dbReference>